<evidence type="ECO:0000259" key="6">
    <source>
        <dbReference type="PROSITE" id="PS51371"/>
    </source>
</evidence>
<gene>
    <name evidence="7" type="ORF">EDS130_LOCUS15513</name>
</gene>
<dbReference type="GO" id="GO:0005737">
    <property type="term" value="C:cytoplasm"/>
    <property type="evidence" value="ECO:0007669"/>
    <property type="project" value="TreeGrafter"/>
</dbReference>
<name>A0A814HMZ7_ADIRI</name>
<sequence>MCSVIKRIASKKIVEAIKNDYAYNIIKRTMCDLEFWNTMSDNCVVIEPAVLQELRTKRARRDSYQRINSGEIYQSFFMTHTCYDCMPKSGKVLLLDARLSIRKAFFALVFNNVRAALVWHAPTSSNIGLITISDFINMLIAAYDTKWNSLDTLETSSILEWKQDLHRKSGLTDDQLGLNIIHLGPEDNLYTAILTSTEHKIHRIPVIDPLTHDFLFLITNKRILKFLYLFIYDLPQPPFIHQTLEELKLGTYENLVLINLQTKLIEVLRIFQTIRISALPVVDNEKRLRDIYSKFDIMHLAATRTYANLDVPLCDILGVIHDQNTHQLATCKMGDQLFELMDKFVTREVHRLIIVDDAQHIVGILSMSDLMRFLVSKFKKLDSTHSNIYVSNGHLSVPTCESEPMDT</sequence>
<evidence type="ECO:0000256" key="3">
    <source>
        <dbReference type="ARBA" id="ARBA00023122"/>
    </source>
</evidence>
<dbReference type="GO" id="GO:0019901">
    <property type="term" value="F:protein kinase binding"/>
    <property type="evidence" value="ECO:0007669"/>
    <property type="project" value="TreeGrafter"/>
</dbReference>
<dbReference type="GO" id="GO:0031588">
    <property type="term" value="C:nucleotide-activated protein kinase complex"/>
    <property type="evidence" value="ECO:0007669"/>
    <property type="project" value="TreeGrafter"/>
</dbReference>
<keyword evidence="2" id="KW-0677">Repeat</keyword>
<evidence type="ECO:0000256" key="1">
    <source>
        <dbReference type="ARBA" id="ARBA00006750"/>
    </source>
</evidence>
<evidence type="ECO:0000256" key="4">
    <source>
        <dbReference type="ARBA" id="ARBA00025878"/>
    </source>
</evidence>
<dbReference type="GO" id="GO:0016208">
    <property type="term" value="F:AMP binding"/>
    <property type="evidence" value="ECO:0007669"/>
    <property type="project" value="TreeGrafter"/>
</dbReference>
<dbReference type="AlphaFoldDB" id="A0A814HMZ7"/>
<dbReference type="SMART" id="SM00116">
    <property type="entry name" value="CBS"/>
    <property type="match status" value="4"/>
</dbReference>
<dbReference type="OrthoDB" id="449052at2759"/>
<evidence type="ECO:0000256" key="2">
    <source>
        <dbReference type="ARBA" id="ARBA00022737"/>
    </source>
</evidence>
<dbReference type="PANTHER" id="PTHR13780:SF35">
    <property type="entry name" value="LD22662P"/>
    <property type="match status" value="1"/>
</dbReference>
<protein>
    <recommendedName>
        <fullName evidence="6">CBS domain-containing protein</fullName>
    </recommendedName>
</protein>
<dbReference type="Pfam" id="PF00571">
    <property type="entry name" value="CBS"/>
    <property type="match status" value="2"/>
</dbReference>
<evidence type="ECO:0000313" key="8">
    <source>
        <dbReference type="Proteomes" id="UP000663852"/>
    </source>
</evidence>
<accession>A0A814HMZ7</accession>
<evidence type="ECO:0000313" key="7">
    <source>
        <dbReference type="EMBL" id="CAF1013366.1"/>
    </source>
</evidence>
<dbReference type="PROSITE" id="PS51371">
    <property type="entry name" value="CBS"/>
    <property type="match status" value="2"/>
</dbReference>
<organism evidence="7 8">
    <name type="scientific">Adineta ricciae</name>
    <name type="common">Rotifer</name>
    <dbReference type="NCBI Taxonomy" id="249248"/>
    <lineage>
        <taxon>Eukaryota</taxon>
        <taxon>Metazoa</taxon>
        <taxon>Spiralia</taxon>
        <taxon>Gnathifera</taxon>
        <taxon>Rotifera</taxon>
        <taxon>Eurotatoria</taxon>
        <taxon>Bdelloidea</taxon>
        <taxon>Adinetida</taxon>
        <taxon>Adinetidae</taxon>
        <taxon>Adineta</taxon>
    </lineage>
</organism>
<feature type="domain" description="CBS" evidence="6">
    <location>
        <begin position="324"/>
        <end position="383"/>
    </location>
</feature>
<reference evidence="7" key="1">
    <citation type="submission" date="2021-02" db="EMBL/GenBank/DDBJ databases">
        <authorList>
            <person name="Nowell W R."/>
        </authorList>
    </citation>
    <scope>NUCLEOTIDE SEQUENCE</scope>
</reference>
<dbReference type="GO" id="GO:0005634">
    <property type="term" value="C:nucleus"/>
    <property type="evidence" value="ECO:0007669"/>
    <property type="project" value="TreeGrafter"/>
</dbReference>
<dbReference type="PANTHER" id="PTHR13780">
    <property type="entry name" value="AMP-ACTIVATED PROTEIN KINASE, GAMMA REGULATORY SUBUNIT"/>
    <property type="match status" value="1"/>
</dbReference>
<dbReference type="SUPFAM" id="SSF54631">
    <property type="entry name" value="CBS-domain pair"/>
    <property type="match status" value="2"/>
</dbReference>
<dbReference type="InterPro" id="IPR050511">
    <property type="entry name" value="AMPK_gamma/SDS23_families"/>
</dbReference>
<dbReference type="Gene3D" id="3.10.580.10">
    <property type="entry name" value="CBS-domain"/>
    <property type="match status" value="2"/>
</dbReference>
<dbReference type="InterPro" id="IPR000644">
    <property type="entry name" value="CBS_dom"/>
</dbReference>
<feature type="domain" description="CBS" evidence="6">
    <location>
        <begin position="249"/>
        <end position="311"/>
    </location>
</feature>
<dbReference type="GO" id="GO:0019887">
    <property type="term" value="F:protein kinase regulator activity"/>
    <property type="evidence" value="ECO:0007669"/>
    <property type="project" value="TreeGrafter"/>
</dbReference>
<comment type="subunit">
    <text evidence="4">AMPK is a heterotrimer of an alpha catalytic subunit (PRKAA1 or PRKAA2), a beta (PRKAB1 or PRKAB2) and a gamma non-catalytic subunits (PRKAG1, PRKAG2 or PRKAG3). Interacts with FNIP1 and FNIP2.</text>
</comment>
<dbReference type="Proteomes" id="UP000663852">
    <property type="component" value="Unassembled WGS sequence"/>
</dbReference>
<comment type="similarity">
    <text evidence="1">Belongs to the 5'-AMP-activated protein kinase gamma subunit family.</text>
</comment>
<keyword evidence="3 5" id="KW-0129">CBS domain</keyword>
<dbReference type="InterPro" id="IPR046342">
    <property type="entry name" value="CBS_dom_sf"/>
</dbReference>
<proteinExistence type="inferred from homology"/>
<dbReference type="EMBL" id="CAJNOJ010000065">
    <property type="protein sequence ID" value="CAF1013366.1"/>
    <property type="molecule type" value="Genomic_DNA"/>
</dbReference>
<comment type="caution">
    <text evidence="7">The sequence shown here is derived from an EMBL/GenBank/DDBJ whole genome shotgun (WGS) entry which is preliminary data.</text>
</comment>
<evidence type="ECO:0000256" key="5">
    <source>
        <dbReference type="PROSITE-ProRule" id="PRU00703"/>
    </source>
</evidence>